<name>A0A540MPW4_MALBA</name>
<proteinExistence type="predicted"/>
<keyword evidence="2" id="KW-1185">Reference proteome</keyword>
<dbReference type="AlphaFoldDB" id="A0A540MPW4"/>
<gene>
    <name evidence="1" type="ORF">C1H46_013547</name>
</gene>
<comment type="caution">
    <text evidence="1">The sequence shown here is derived from an EMBL/GenBank/DDBJ whole genome shotgun (WGS) entry which is preliminary data.</text>
</comment>
<dbReference type="Proteomes" id="UP000315295">
    <property type="component" value="Unassembled WGS sequence"/>
</dbReference>
<evidence type="ECO:0000313" key="1">
    <source>
        <dbReference type="EMBL" id="TQE00837.1"/>
    </source>
</evidence>
<organism evidence="1 2">
    <name type="scientific">Malus baccata</name>
    <name type="common">Siberian crab apple</name>
    <name type="synonym">Pyrus baccata</name>
    <dbReference type="NCBI Taxonomy" id="106549"/>
    <lineage>
        <taxon>Eukaryota</taxon>
        <taxon>Viridiplantae</taxon>
        <taxon>Streptophyta</taxon>
        <taxon>Embryophyta</taxon>
        <taxon>Tracheophyta</taxon>
        <taxon>Spermatophyta</taxon>
        <taxon>Magnoliopsida</taxon>
        <taxon>eudicotyledons</taxon>
        <taxon>Gunneridae</taxon>
        <taxon>Pentapetalae</taxon>
        <taxon>rosids</taxon>
        <taxon>fabids</taxon>
        <taxon>Rosales</taxon>
        <taxon>Rosaceae</taxon>
        <taxon>Amygdaloideae</taxon>
        <taxon>Maleae</taxon>
        <taxon>Malus</taxon>
    </lineage>
</organism>
<protein>
    <submittedName>
        <fullName evidence="1">Uncharacterized protein</fullName>
    </submittedName>
</protein>
<evidence type="ECO:0000313" key="2">
    <source>
        <dbReference type="Proteomes" id="UP000315295"/>
    </source>
</evidence>
<accession>A0A540MPW4</accession>
<sequence length="122" mass="13614">MRLMKAKRGEAEGSRKKEVMGSVDEECLNKLLQIVKWDSPEAVCMEMAGLIGECVLKQYEEAQSSDDEIVNCPSKEGDCDIFTLKVIEFLSCGLSLDRITPTNIPNNPLRMAIDMLHGLHNV</sequence>
<dbReference type="EMBL" id="VIEB01000205">
    <property type="protein sequence ID" value="TQE00837.1"/>
    <property type="molecule type" value="Genomic_DNA"/>
</dbReference>
<reference evidence="1 2" key="1">
    <citation type="journal article" date="2019" name="G3 (Bethesda)">
        <title>Sequencing of a Wild Apple (Malus baccata) Genome Unravels the Differences Between Cultivated and Wild Apple Species Regarding Disease Resistance and Cold Tolerance.</title>
        <authorList>
            <person name="Chen X."/>
        </authorList>
    </citation>
    <scope>NUCLEOTIDE SEQUENCE [LARGE SCALE GENOMIC DNA]</scope>
    <source>
        <strain evidence="2">cv. Shandingzi</strain>
        <tissue evidence="1">Leaves</tissue>
    </source>
</reference>